<dbReference type="EMBL" id="BIFS01000002">
    <property type="protein sequence ID" value="GCE23049.1"/>
    <property type="molecule type" value="Genomic_DNA"/>
</dbReference>
<comment type="caution">
    <text evidence="1">The sequence shown here is derived from an EMBL/GenBank/DDBJ whole genome shotgun (WGS) entry which is preliminary data.</text>
</comment>
<dbReference type="Gene3D" id="3.40.50.1820">
    <property type="entry name" value="alpha/beta hydrolase"/>
    <property type="match status" value="1"/>
</dbReference>
<keyword evidence="2" id="KW-1185">Reference proteome</keyword>
<organism evidence="1 2">
    <name type="scientific">Dictyobacter kobayashii</name>
    <dbReference type="NCBI Taxonomy" id="2014872"/>
    <lineage>
        <taxon>Bacteria</taxon>
        <taxon>Bacillati</taxon>
        <taxon>Chloroflexota</taxon>
        <taxon>Ktedonobacteria</taxon>
        <taxon>Ktedonobacterales</taxon>
        <taxon>Dictyobacteraceae</taxon>
        <taxon>Dictyobacter</taxon>
    </lineage>
</organism>
<proteinExistence type="predicted"/>
<sequence length="142" mass="15418">MMGKPQLEKIIQIPADTVLLEGSLVLPDRTEGLVAFAHGSGSSRFSPRNNFVARQLNQAGIGTLLLDLLTGLEDTRYETRFDIDLLAARLLQVTYWLQEQPDTRQLMFGYFGASTGAAAALKAAAARATLIRAVVSRGDVLI</sequence>
<dbReference type="SUPFAM" id="SSF53474">
    <property type="entry name" value="alpha/beta-Hydrolases"/>
    <property type="match status" value="1"/>
</dbReference>
<evidence type="ECO:0000313" key="2">
    <source>
        <dbReference type="Proteomes" id="UP000287188"/>
    </source>
</evidence>
<gene>
    <name evidence="1" type="ORF">KDK_68490</name>
</gene>
<dbReference type="InterPro" id="IPR029058">
    <property type="entry name" value="AB_hydrolase_fold"/>
</dbReference>
<evidence type="ECO:0000313" key="1">
    <source>
        <dbReference type="EMBL" id="GCE23049.1"/>
    </source>
</evidence>
<accession>A0A402AVF8</accession>
<dbReference type="AlphaFoldDB" id="A0A402AVF8"/>
<protein>
    <recommendedName>
        <fullName evidence="3">Hydrolase</fullName>
    </recommendedName>
</protein>
<dbReference type="Proteomes" id="UP000287188">
    <property type="component" value="Unassembled WGS sequence"/>
</dbReference>
<name>A0A402AVF8_9CHLR</name>
<reference evidence="2" key="1">
    <citation type="submission" date="2018-12" db="EMBL/GenBank/DDBJ databases">
        <title>Tengunoibacter tsumagoiensis gen. nov., sp. nov., Dictyobacter kobayashii sp. nov., D. alpinus sp. nov., and D. joshuensis sp. nov. and description of Dictyobacteraceae fam. nov. within the order Ktedonobacterales isolated from Tengu-no-mugimeshi.</title>
        <authorList>
            <person name="Wang C.M."/>
            <person name="Zheng Y."/>
            <person name="Sakai Y."/>
            <person name="Toyoda A."/>
            <person name="Minakuchi Y."/>
            <person name="Abe K."/>
            <person name="Yokota A."/>
            <person name="Yabe S."/>
        </authorList>
    </citation>
    <scope>NUCLEOTIDE SEQUENCE [LARGE SCALE GENOMIC DNA]</scope>
    <source>
        <strain evidence="2">Uno11</strain>
    </source>
</reference>
<evidence type="ECO:0008006" key="3">
    <source>
        <dbReference type="Google" id="ProtNLM"/>
    </source>
</evidence>